<sequence length="30" mass="3470">MHKELTLYIPVGTKKFPLIIRETGEIDPDD</sequence>
<proteinExistence type="predicted"/>
<dbReference type="EMBL" id="BK015041">
    <property type="protein sequence ID" value="DAD88524.1"/>
    <property type="molecule type" value="Genomic_DNA"/>
</dbReference>
<accession>A0A8S5N264</accession>
<protein>
    <submittedName>
        <fullName evidence="1">Integron cassette protein</fullName>
    </submittedName>
</protein>
<name>A0A8S5N264_9CAUD</name>
<evidence type="ECO:0000313" key="1">
    <source>
        <dbReference type="EMBL" id="DAD88524.1"/>
    </source>
</evidence>
<reference evidence="1" key="1">
    <citation type="journal article" date="2021" name="Proc. Natl. Acad. Sci. U.S.A.">
        <title>A Catalog of Tens of Thousands of Viruses from Human Metagenomes Reveals Hidden Associations with Chronic Diseases.</title>
        <authorList>
            <person name="Tisza M.J."/>
            <person name="Buck C.B."/>
        </authorList>
    </citation>
    <scope>NUCLEOTIDE SEQUENCE</scope>
    <source>
        <strain evidence="1">Cttxo15</strain>
    </source>
</reference>
<organism evidence="1">
    <name type="scientific">Podoviridae sp. cttxo15</name>
    <dbReference type="NCBI Taxonomy" id="2826584"/>
    <lineage>
        <taxon>Viruses</taxon>
        <taxon>Duplodnaviria</taxon>
        <taxon>Heunggongvirae</taxon>
        <taxon>Uroviricota</taxon>
        <taxon>Caudoviricetes</taxon>
    </lineage>
</organism>